<evidence type="ECO:0000313" key="17">
    <source>
        <dbReference type="Proteomes" id="UP000441208"/>
    </source>
</evidence>
<evidence type="ECO:0000313" key="5">
    <source>
        <dbReference type="EMBL" id="KAE9087721.1"/>
    </source>
</evidence>
<comment type="caution">
    <text evidence="6">The sequence shown here is derived from an EMBL/GenBank/DDBJ whole genome shotgun (WGS) entry which is preliminary data.</text>
</comment>
<dbReference type="Proteomes" id="UP000486351">
    <property type="component" value="Unassembled WGS sequence"/>
</dbReference>
<evidence type="ECO:0000313" key="11">
    <source>
        <dbReference type="EMBL" id="KAE9283194.1"/>
    </source>
</evidence>
<evidence type="ECO:0000313" key="19">
    <source>
        <dbReference type="Proteomes" id="UP000476176"/>
    </source>
</evidence>
<accession>A0A6A3RLF8</accession>
<evidence type="ECO:0000313" key="3">
    <source>
        <dbReference type="EMBL" id="KAE8980299.1"/>
    </source>
</evidence>
<dbReference type="Proteomes" id="UP000460718">
    <property type="component" value="Unassembled WGS sequence"/>
</dbReference>
<dbReference type="Proteomes" id="UP000440732">
    <property type="component" value="Unassembled WGS sequence"/>
</dbReference>
<feature type="chain" id="PRO_5036165878" evidence="1">
    <location>
        <begin position="16"/>
        <end position="51"/>
    </location>
</feature>
<dbReference type="EMBL" id="QXGD01001665">
    <property type="protein sequence ID" value="KAE9201388.1"/>
    <property type="molecule type" value="Genomic_DNA"/>
</dbReference>
<dbReference type="EMBL" id="QXGE01002286">
    <property type="protein sequence ID" value="KAE9283194.1"/>
    <property type="molecule type" value="Genomic_DNA"/>
</dbReference>
<keyword evidence="13" id="KW-1185">Reference proteome</keyword>
<evidence type="ECO:0000313" key="18">
    <source>
        <dbReference type="Proteomes" id="UP000460718"/>
    </source>
</evidence>
<dbReference type="AlphaFoldDB" id="A0A6A3RLF8"/>
<evidence type="ECO:0000313" key="21">
    <source>
        <dbReference type="Proteomes" id="UP000488956"/>
    </source>
</evidence>
<dbReference type="Proteomes" id="UP000441208">
    <property type="component" value="Unassembled WGS sequence"/>
</dbReference>
<evidence type="ECO:0000313" key="4">
    <source>
        <dbReference type="EMBL" id="KAE9078733.1"/>
    </source>
</evidence>
<evidence type="ECO:0000313" key="20">
    <source>
        <dbReference type="Proteomes" id="UP000486351"/>
    </source>
</evidence>
<evidence type="ECO:0000313" key="15">
    <source>
        <dbReference type="Proteomes" id="UP000440367"/>
    </source>
</evidence>
<feature type="signal peptide" evidence="1">
    <location>
        <begin position="1"/>
        <end position="15"/>
    </location>
</feature>
<dbReference type="Proteomes" id="UP000488956">
    <property type="component" value="Unassembled WGS sequence"/>
</dbReference>
<protein>
    <submittedName>
        <fullName evidence="6">Uncharacterized protein</fullName>
    </submittedName>
</protein>
<evidence type="ECO:0000313" key="10">
    <source>
        <dbReference type="EMBL" id="KAE9282765.1"/>
    </source>
</evidence>
<dbReference type="Proteomes" id="UP000429523">
    <property type="component" value="Unassembled WGS sequence"/>
</dbReference>
<sequence length="51" mass="5801">MWCFRFHVSRVSVKAILLTSCANAPSHMTLKRWVLSGQVWLPVTTPSSVDR</sequence>
<dbReference type="Proteomes" id="UP000440367">
    <property type="component" value="Unassembled WGS sequence"/>
</dbReference>
<proteinExistence type="predicted"/>
<gene>
    <name evidence="11" type="ORF">PF001_g22970</name>
    <name evidence="9" type="ORF">PF002_g21549</name>
    <name evidence="7" type="ORF">PF004_g29450</name>
    <name evidence="8" type="ORF">PF005_g20248</name>
    <name evidence="6" type="ORF">PF006_g23059</name>
    <name evidence="5" type="ORF">PF007_g20266</name>
    <name evidence="10" type="ORF">PF008_g27573</name>
    <name evidence="2" type="ORF">PF009_g24741</name>
    <name evidence="4" type="ORF">PF010_g23032</name>
    <name evidence="3" type="ORF">PF011_g22498</name>
</gene>
<dbReference type="Proteomes" id="UP000437068">
    <property type="component" value="Unassembled WGS sequence"/>
</dbReference>
<evidence type="ECO:0000313" key="13">
    <source>
        <dbReference type="Proteomes" id="UP000433483"/>
    </source>
</evidence>
<dbReference type="EMBL" id="QXGF01002356">
    <property type="protein sequence ID" value="KAE8925044.1"/>
    <property type="molecule type" value="Genomic_DNA"/>
</dbReference>
<dbReference type="EMBL" id="QXFZ01001606">
    <property type="protein sequence ID" value="KAE9087721.1"/>
    <property type="molecule type" value="Genomic_DNA"/>
</dbReference>
<dbReference type="EMBL" id="QXFY01003705">
    <property type="protein sequence ID" value="KAE9282765.1"/>
    <property type="molecule type" value="Genomic_DNA"/>
</dbReference>
<name>A0A6A3RLF8_9STRA</name>
<evidence type="ECO:0000313" key="9">
    <source>
        <dbReference type="EMBL" id="KAE9201388.1"/>
    </source>
</evidence>
<evidence type="ECO:0000256" key="1">
    <source>
        <dbReference type="SAM" id="SignalP"/>
    </source>
</evidence>
<dbReference type="EMBL" id="QXGA01002323">
    <property type="protein sequence ID" value="KAE9099787.1"/>
    <property type="molecule type" value="Genomic_DNA"/>
</dbReference>
<evidence type="ECO:0000313" key="12">
    <source>
        <dbReference type="Proteomes" id="UP000429523"/>
    </source>
</evidence>
<dbReference type="EMBL" id="QXGC01005360">
    <property type="protein sequence ID" value="KAE9165580.1"/>
    <property type="molecule type" value="Genomic_DNA"/>
</dbReference>
<reference evidence="12 13" key="1">
    <citation type="submission" date="2018-08" db="EMBL/GenBank/DDBJ databases">
        <title>Genomic investigation of the strawberry pathogen Phytophthora fragariae indicates pathogenicity is determined by transcriptional variation in three key races.</title>
        <authorList>
            <person name="Adams T.M."/>
            <person name="Armitage A.D."/>
            <person name="Sobczyk M.K."/>
            <person name="Bates H.J."/>
            <person name="Dunwell J.M."/>
            <person name="Nellist C.F."/>
            <person name="Harrison R.J."/>
        </authorList>
    </citation>
    <scope>NUCLEOTIDE SEQUENCE [LARGE SCALE GENOMIC DNA]</scope>
    <source>
        <strain evidence="11 14">A4</strain>
        <strain evidence="9 15">BC-1</strain>
        <strain evidence="7 19">BC-23</strain>
        <strain evidence="8 13">NOV-27</strain>
        <strain evidence="6 16">NOV-5</strain>
        <strain evidence="5 17">NOV-71</strain>
        <strain evidence="10 20">NOV-77</strain>
        <strain evidence="2 12">NOV-9</strain>
        <strain evidence="4 21">ONT-3</strain>
        <strain evidence="3 18">SCRP245</strain>
    </source>
</reference>
<evidence type="ECO:0000313" key="8">
    <source>
        <dbReference type="EMBL" id="KAE9187963.1"/>
    </source>
</evidence>
<dbReference type="Proteomes" id="UP000433483">
    <property type="component" value="Unassembled WGS sequence"/>
</dbReference>
<evidence type="ECO:0000313" key="2">
    <source>
        <dbReference type="EMBL" id="KAE8925044.1"/>
    </source>
</evidence>
<dbReference type="EMBL" id="QXGB01001617">
    <property type="protein sequence ID" value="KAE9187963.1"/>
    <property type="molecule type" value="Genomic_DNA"/>
</dbReference>
<evidence type="ECO:0000313" key="16">
    <source>
        <dbReference type="Proteomes" id="UP000440732"/>
    </source>
</evidence>
<evidence type="ECO:0000313" key="7">
    <source>
        <dbReference type="EMBL" id="KAE9165580.1"/>
    </source>
</evidence>
<dbReference type="EMBL" id="QXFW01002265">
    <property type="protein sequence ID" value="KAE8980299.1"/>
    <property type="molecule type" value="Genomic_DNA"/>
</dbReference>
<organism evidence="6 16">
    <name type="scientific">Phytophthora fragariae</name>
    <dbReference type="NCBI Taxonomy" id="53985"/>
    <lineage>
        <taxon>Eukaryota</taxon>
        <taxon>Sar</taxon>
        <taxon>Stramenopiles</taxon>
        <taxon>Oomycota</taxon>
        <taxon>Peronosporomycetes</taxon>
        <taxon>Peronosporales</taxon>
        <taxon>Peronosporaceae</taxon>
        <taxon>Phytophthora</taxon>
    </lineage>
</organism>
<dbReference type="EMBL" id="QXFX01002275">
    <property type="protein sequence ID" value="KAE9078733.1"/>
    <property type="molecule type" value="Genomic_DNA"/>
</dbReference>
<evidence type="ECO:0000313" key="14">
    <source>
        <dbReference type="Proteomes" id="UP000437068"/>
    </source>
</evidence>
<evidence type="ECO:0000313" key="6">
    <source>
        <dbReference type="EMBL" id="KAE9099787.1"/>
    </source>
</evidence>
<keyword evidence="1" id="KW-0732">Signal</keyword>
<dbReference type="Proteomes" id="UP000476176">
    <property type="component" value="Unassembled WGS sequence"/>
</dbReference>